<evidence type="ECO:0000313" key="1">
    <source>
        <dbReference type="EMBL" id="MFD2936022.1"/>
    </source>
</evidence>
<evidence type="ECO:0000313" key="2">
    <source>
        <dbReference type="Proteomes" id="UP001597512"/>
    </source>
</evidence>
<protein>
    <submittedName>
        <fullName evidence="1">DUF1501 domain-containing protein</fullName>
    </submittedName>
</protein>
<dbReference type="InterPro" id="IPR010869">
    <property type="entry name" value="DUF1501"/>
</dbReference>
<dbReference type="RefSeq" id="WP_381504406.1">
    <property type="nucleotide sequence ID" value="NZ_JBHUOM010000019.1"/>
</dbReference>
<proteinExistence type="predicted"/>
<dbReference type="PANTHER" id="PTHR43737">
    <property type="entry name" value="BLL7424 PROTEIN"/>
    <property type="match status" value="1"/>
</dbReference>
<comment type="caution">
    <text evidence="1">The sequence shown here is derived from an EMBL/GenBank/DDBJ whole genome shotgun (WGS) entry which is preliminary data.</text>
</comment>
<name>A0ABW6AN84_9BACT</name>
<keyword evidence="2" id="KW-1185">Reference proteome</keyword>
<gene>
    <name evidence="1" type="ORF">ACFS25_19730</name>
</gene>
<reference evidence="2" key="1">
    <citation type="journal article" date="2019" name="Int. J. Syst. Evol. Microbiol.">
        <title>The Global Catalogue of Microorganisms (GCM) 10K type strain sequencing project: providing services to taxonomists for standard genome sequencing and annotation.</title>
        <authorList>
            <consortium name="The Broad Institute Genomics Platform"/>
            <consortium name="The Broad Institute Genome Sequencing Center for Infectious Disease"/>
            <person name="Wu L."/>
            <person name="Ma J."/>
        </authorList>
    </citation>
    <scope>NUCLEOTIDE SEQUENCE [LARGE SCALE GENOMIC DNA]</scope>
    <source>
        <strain evidence="2">KCTC 52490</strain>
    </source>
</reference>
<dbReference type="Proteomes" id="UP001597512">
    <property type="component" value="Unassembled WGS sequence"/>
</dbReference>
<dbReference type="PANTHER" id="PTHR43737:SF1">
    <property type="entry name" value="DUF1501 DOMAIN-CONTAINING PROTEIN"/>
    <property type="match status" value="1"/>
</dbReference>
<organism evidence="1 2">
    <name type="scientific">Spirosoma flavum</name>
    <dbReference type="NCBI Taxonomy" id="2048557"/>
    <lineage>
        <taxon>Bacteria</taxon>
        <taxon>Pseudomonadati</taxon>
        <taxon>Bacteroidota</taxon>
        <taxon>Cytophagia</taxon>
        <taxon>Cytophagales</taxon>
        <taxon>Cytophagaceae</taxon>
        <taxon>Spirosoma</taxon>
    </lineage>
</organism>
<accession>A0ABW6AN84</accession>
<sequence>MNRRNFIKQSAFTTAGTMLIPHFLKAYETQTLGKLPASNGKILVVVQLSGGNDGLNTVVPYRNDIYYRERPTIAIRPEKVLQLNDEIGLHPAMTPLKALYDEGLLTVINNVGYPNPDRSHFRSMDIWQTASDSDKYLRTGWVGRYLDAACAGKTQQPFRTIEVDDTLSLALKGNELNGLAVMDPKKLYNQTRSSFVTGLNKEKHSTTGAHEPESVAYLYKTLAETVSSAEYVYEKASRSGKYIGTAPAYATLTTYPNHELGHRLKTVSQLIQSDVDTSVYYVSISGFDTHINQPGQQDRLLGQYAEAVGAFMADLKAAGRQNDVLLMTFSEFGRRVKQNASNGTDHGTANNVFLIGGGLPSRRVLNEAPNLTKLTDGDLTYSVDFRQIYATLLHDYLGADDVAILGRKFDGVKIV</sequence>
<dbReference type="EMBL" id="JBHUOM010000019">
    <property type="protein sequence ID" value="MFD2936022.1"/>
    <property type="molecule type" value="Genomic_DNA"/>
</dbReference>
<dbReference type="Pfam" id="PF07394">
    <property type="entry name" value="DUF1501"/>
    <property type="match status" value="1"/>
</dbReference>